<dbReference type="OrthoDB" id="709576at2759"/>
<keyword evidence="2" id="KW-1185">Reference proteome</keyword>
<dbReference type="OMA" id="CSFQSDP"/>
<name>A0A3B6FEH5_WHEAT</name>
<reference evidence="1" key="1">
    <citation type="submission" date="2018-08" db="EMBL/GenBank/DDBJ databases">
        <authorList>
            <person name="Rossello M."/>
        </authorList>
    </citation>
    <scope>NUCLEOTIDE SEQUENCE [LARGE SCALE GENOMIC DNA]</scope>
    <source>
        <strain evidence="1">cv. Chinese Spring</strain>
    </source>
</reference>
<dbReference type="Gramene" id="TraesCS3B02G035400.1">
    <property type="protein sequence ID" value="TraesCS3B02G035400.1"/>
    <property type="gene ID" value="TraesCS3B02G035400"/>
</dbReference>
<organism evidence="1">
    <name type="scientific">Triticum aestivum</name>
    <name type="common">Wheat</name>
    <dbReference type="NCBI Taxonomy" id="4565"/>
    <lineage>
        <taxon>Eukaryota</taxon>
        <taxon>Viridiplantae</taxon>
        <taxon>Streptophyta</taxon>
        <taxon>Embryophyta</taxon>
        <taxon>Tracheophyta</taxon>
        <taxon>Spermatophyta</taxon>
        <taxon>Magnoliopsida</taxon>
        <taxon>Liliopsida</taxon>
        <taxon>Poales</taxon>
        <taxon>Poaceae</taxon>
        <taxon>BOP clade</taxon>
        <taxon>Pooideae</taxon>
        <taxon>Triticodae</taxon>
        <taxon>Triticeae</taxon>
        <taxon>Triticinae</taxon>
        <taxon>Triticum</taxon>
    </lineage>
</organism>
<sequence length="91" mass="9251">MLAPALGAVGCGRGGVGLARPTLACSFQSAPEVLEEALELGMLTGDDGFLHPPDSLAVANMSLSTLSRAIVQVQRLLVVSGSKSSHDAVSF</sequence>
<evidence type="ECO:0000313" key="1">
    <source>
        <dbReference type="EnsemblPlants" id="TraesCS3B02G035400.1"/>
    </source>
</evidence>
<dbReference type="Gramene" id="TraesNOR3B03G01566210.1">
    <property type="protein sequence ID" value="TraesNOR3B03G01566210.1"/>
    <property type="gene ID" value="TraesNOR3B03G01566210"/>
</dbReference>
<proteinExistence type="predicted"/>
<dbReference type="AlphaFoldDB" id="A0A3B6FEH5"/>
<reference evidence="1" key="2">
    <citation type="submission" date="2018-10" db="UniProtKB">
        <authorList>
            <consortium name="EnsemblPlants"/>
        </authorList>
    </citation>
    <scope>IDENTIFICATION</scope>
</reference>
<evidence type="ECO:0000313" key="2">
    <source>
        <dbReference type="Proteomes" id="UP000019116"/>
    </source>
</evidence>
<protein>
    <submittedName>
        <fullName evidence="1">Uncharacterized protein</fullName>
    </submittedName>
</protein>
<dbReference type="Gramene" id="TraesJUL3B03G01556860.1">
    <property type="protein sequence ID" value="TraesJUL3B03G01556860.1"/>
    <property type="gene ID" value="TraesJUL3B03G01556860"/>
</dbReference>
<accession>A0A3B6FEH5</accession>
<dbReference type="Gramene" id="TraesCS3B03G0081700.1">
    <property type="protein sequence ID" value="TraesCS3B03G0081700.1.CDS"/>
    <property type="gene ID" value="TraesCS3B03G0081700"/>
</dbReference>
<dbReference type="EnsemblPlants" id="TraesCS3B02G035400.1">
    <property type="protein sequence ID" value="TraesCS3B02G035400.1"/>
    <property type="gene ID" value="TraesCS3B02G035400"/>
</dbReference>
<dbReference type="Proteomes" id="UP000019116">
    <property type="component" value="Chromosome 3B"/>
</dbReference>